<dbReference type="Proteomes" id="UP001629235">
    <property type="component" value="Unassembled WGS sequence"/>
</dbReference>
<keyword evidence="2" id="KW-1185">Reference proteome</keyword>
<evidence type="ECO:0000313" key="2">
    <source>
        <dbReference type="Proteomes" id="UP001629235"/>
    </source>
</evidence>
<reference evidence="1 2" key="1">
    <citation type="journal article" date="2024" name="Chem. Sci.">
        <title>Discovery of megapolipeptins by genome mining of a Burkholderiales bacteria collection.</title>
        <authorList>
            <person name="Paulo B.S."/>
            <person name="Recchia M.J.J."/>
            <person name="Lee S."/>
            <person name="Fergusson C.H."/>
            <person name="Romanowski S.B."/>
            <person name="Hernandez A."/>
            <person name="Krull N."/>
            <person name="Liu D.Y."/>
            <person name="Cavanagh H."/>
            <person name="Bos A."/>
            <person name="Gray C.A."/>
            <person name="Murphy B.T."/>
            <person name="Linington R.G."/>
            <person name="Eustaquio A.S."/>
        </authorList>
    </citation>
    <scope>NUCLEOTIDE SEQUENCE [LARGE SCALE GENOMIC DNA]</scope>
    <source>
        <strain evidence="1 2">RL18-126-BIB-B</strain>
    </source>
</reference>
<accession>A0ACC7NKB9</accession>
<sequence length="368" mass="39306">MSTIPLTLIEGSIAMPSLRPLDHLPAPFGRDWALLPPGYSWRAELKALYAAMLRTFCMSDQTILSFCRWVPLSAQRAATSASAATAKRATVFEAPREQAPHGLAEATVEPAVKPPARATLARRAPPHWGALTGGVCALSGAAMLTWIGFTHLAHRHTVDDTKSVDTVTASHDAQAVERRASDAATVHGVIRKAVSEATAAKVDARAGKMTSASGHVVPIPARPPASTEATAAAHAVVNDALSRRRRAVRETVDIPREKDRRRAARRAAATPLSQVSAVNDDTQRSTVPRTVQRALARPSDAGAYSPRAPAQAGLDEYADVRMSAAMQLRDVASPRSSLSNSLSTAGSTEWMSHMSQRRVTEVPDQFAK</sequence>
<dbReference type="EMBL" id="JAQQDW010000099">
    <property type="protein sequence ID" value="MFM0108012.1"/>
    <property type="molecule type" value="Genomic_DNA"/>
</dbReference>
<name>A0ACC7NKB9_9BURK</name>
<organism evidence="1 2">
    <name type="scientific">Paraburkholderia rhynchosiae</name>
    <dbReference type="NCBI Taxonomy" id="487049"/>
    <lineage>
        <taxon>Bacteria</taxon>
        <taxon>Pseudomonadati</taxon>
        <taxon>Pseudomonadota</taxon>
        <taxon>Betaproteobacteria</taxon>
        <taxon>Burkholderiales</taxon>
        <taxon>Burkholderiaceae</taxon>
        <taxon>Paraburkholderia</taxon>
    </lineage>
</organism>
<protein>
    <submittedName>
        <fullName evidence="1">Uncharacterized protein</fullName>
    </submittedName>
</protein>
<proteinExistence type="predicted"/>
<gene>
    <name evidence="1" type="ORF">PQR01_32365</name>
</gene>
<evidence type="ECO:0000313" key="1">
    <source>
        <dbReference type="EMBL" id="MFM0108012.1"/>
    </source>
</evidence>
<comment type="caution">
    <text evidence="1">The sequence shown here is derived from an EMBL/GenBank/DDBJ whole genome shotgun (WGS) entry which is preliminary data.</text>
</comment>